<dbReference type="Proteomes" id="UP001164746">
    <property type="component" value="Chromosome 9"/>
</dbReference>
<name>A0ABY7EVL0_MYAAR</name>
<evidence type="ECO:0000259" key="3">
    <source>
        <dbReference type="Pfam" id="PF13359"/>
    </source>
</evidence>
<evidence type="ECO:0000313" key="4">
    <source>
        <dbReference type="EMBL" id="WAR13993.1"/>
    </source>
</evidence>
<evidence type="ECO:0000256" key="1">
    <source>
        <dbReference type="ARBA" id="ARBA00001968"/>
    </source>
</evidence>
<comment type="cofactor">
    <cofactor evidence="1">
        <name>a divalent metal cation</name>
        <dbReference type="ChEBI" id="CHEBI:60240"/>
    </cofactor>
</comment>
<organism evidence="4 5">
    <name type="scientific">Mya arenaria</name>
    <name type="common">Soft-shell clam</name>
    <dbReference type="NCBI Taxonomy" id="6604"/>
    <lineage>
        <taxon>Eukaryota</taxon>
        <taxon>Metazoa</taxon>
        <taxon>Spiralia</taxon>
        <taxon>Lophotrochozoa</taxon>
        <taxon>Mollusca</taxon>
        <taxon>Bivalvia</taxon>
        <taxon>Autobranchia</taxon>
        <taxon>Heteroconchia</taxon>
        <taxon>Euheterodonta</taxon>
        <taxon>Imparidentia</taxon>
        <taxon>Neoheterodontei</taxon>
        <taxon>Myida</taxon>
        <taxon>Myoidea</taxon>
        <taxon>Myidae</taxon>
        <taxon>Mya</taxon>
    </lineage>
</organism>
<keyword evidence="2" id="KW-0479">Metal-binding</keyword>
<proteinExistence type="predicted"/>
<keyword evidence="5" id="KW-1185">Reference proteome</keyword>
<dbReference type="InterPro" id="IPR027806">
    <property type="entry name" value="HARBI1_dom"/>
</dbReference>
<sequence>MNRRQFIERLDLNDFDDDDDEITDVVARWPGSTHDSRIMTNSGIQTVLERGLPGNGDTYLLGDSGYGCKKWLLTPYNRPVDQHQASYNRTTKYYKRSNVPAAVKPSLDSNHTRTFPEYIYDLFCEEV</sequence>
<protein>
    <submittedName>
        <fullName evidence="4">ALPL-like protein</fullName>
    </submittedName>
</protein>
<accession>A0ABY7EVL0</accession>
<dbReference type="EMBL" id="CP111020">
    <property type="protein sequence ID" value="WAR13993.1"/>
    <property type="molecule type" value="Genomic_DNA"/>
</dbReference>
<evidence type="ECO:0000256" key="2">
    <source>
        <dbReference type="ARBA" id="ARBA00022723"/>
    </source>
</evidence>
<dbReference type="Pfam" id="PF13359">
    <property type="entry name" value="DDE_Tnp_4"/>
    <property type="match status" value="1"/>
</dbReference>
<gene>
    <name evidence="4" type="ORF">MAR_004098</name>
</gene>
<feature type="domain" description="DDE Tnp4" evidence="3">
    <location>
        <begin position="18"/>
        <end position="90"/>
    </location>
</feature>
<evidence type="ECO:0000313" key="5">
    <source>
        <dbReference type="Proteomes" id="UP001164746"/>
    </source>
</evidence>
<reference evidence="4" key="1">
    <citation type="submission" date="2022-11" db="EMBL/GenBank/DDBJ databases">
        <title>Centuries of genome instability and evolution in soft-shell clam transmissible cancer (bioRxiv).</title>
        <authorList>
            <person name="Hart S.F.M."/>
            <person name="Yonemitsu M.A."/>
            <person name="Giersch R.M."/>
            <person name="Beal B.F."/>
            <person name="Arriagada G."/>
            <person name="Davis B.W."/>
            <person name="Ostrander E.A."/>
            <person name="Goff S.P."/>
            <person name="Metzger M.J."/>
        </authorList>
    </citation>
    <scope>NUCLEOTIDE SEQUENCE</scope>
    <source>
        <strain evidence="4">MELC-2E11</strain>
        <tissue evidence="4">Siphon/mantle</tissue>
    </source>
</reference>